<dbReference type="AlphaFoldDB" id="A0A1W1E8P7"/>
<accession>A0A1W1E8P7</accession>
<proteinExistence type="predicted"/>
<reference evidence="1" key="1">
    <citation type="submission" date="2016-10" db="EMBL/GenBank/DDBJ databases">
        <authorList>
            <person name="de Groot N.N."/>
        </authorList>
    </citation>
    <scope>NUCLEOTIDE SEQUENCE</scope>
</reference>
<dbReference type="PROSITE" id="PS51257">
    <property type="entry name" value="PROKAR_LIPOPROTEIN"/>
    <property type="match status" value="1"/>
</dbReference>
<evidence type="ECO:0008006" key="2">
    <source>
        <dbReference type="Google" id="ProtNLM"/>
    </source>
</evidence>
<protein>
    <recommendedName>
        <fullName evidence="2">Lipoprotein</fullName>
    </recommendedName>
</protein>
<dbReference type="EMBL" id="FPIB01000012">
    <property type="protein sequence ID" value="SFV90300.1"/>
    <property type="molecule type" value="Genomic_DNA"/>
</dbReference>
<gene>
    <name evidence="1" type="ORF">MNB_SV-4-1138</name>
</gene>
<organism evidence="1">
    <name type="scientific">hydrothermal vent metagenome</name>
    <dbReference type="NCBI Taxonomy" id="652676"/>
    <lineage>
        <taxon>unclassified sequences</taxon>
        <taxon>metagenomes</taxon>
        <taxon>ecological metagenomes</taxon>
    </lineage>
</organism>
<name>A0A1W1E8P7_9ZZZZ</name>
<evidence type="ECO:0000313" key="1">
    <source>
        <dbReference type="EMBL" id="SFV90300.1"/>
    </source>
</evidence>
<sequence>MQKRWIMIIAGIMIAVVLSGCGGSSYDNGYDDGYSDGFYDGARVPVDGMTTLFLRDINGFSAGGVHYTCTDPTGALSADAVTAPNGEFSFYPGEQCTFDLLGFGGTPDDPLFVEDDIGQGKNNIAYVCHGGDAGLTGYNVDLGRDGFFSYLPDDICTFSF</sequence>